<sequence>MASPPLSTPRTAALQIFPQSSKGHPPGTLDPRPTTNPALGGSSTPGQYTPTTSDQQEGGEDKAEATKAVARELLAFK</sequence>
<dbReference type="EMBL" id="NAJL01000014">
    <property type="protein sequence ID" value="TKA29606.1"/>
    <property type="molecule type" value="Genomic_DNA"/>
</dbReference>
<gene>
    <name evidence="2" type="ORF">B0A50_03620</name>
</gene>
<dbReference type="Proteomes" id="UP000308549">
    <property type="component" value="Unassembled WGS sequence"/>
</dbReference>
<feature type="region of interest" description="Disordered" evidence="1">
    <location>
        <begin position="1"/>
        <end position="65"/>
    </location>
</feature>
<feature type="compositionally biased region" description="Polar residues" evidence="1">
    <location>
        <begin position="33"/>
        <end position="56"/>
    </location>
</feature>
<evidence type="ECO:0000313" key="3">
    <source>
        <dbReference type="Proteomes" id="UP000308549"/>
    </source>
</evidence>
<proteinExistence type="predicted"/>
<reference evidence="2 3" key="1">
    <citation type="submission" date="2017-03" db="EMBL/GenBank/DDBJ databases">
        <title>Genomes of endolithic fungi from Antarctica.</title>
        <authorList>
            <person name="Coleine C."/>
            <person name="Masonjones S."/>
            <person name="Stajich J.E."/>
        </authorList>
    </citation>
    <scope>NUCLEOTIDE SEQUENCE [LARGE SCALE GENOMIC DNA]</scope>
    <source>
        <strain evidence="2 3">CCFEE 6315</strain>
    </source>
</reference>
<feature type="non-terminal residue" evidence="2">
    <location>
        <position position="77"/>
    </location>
</feature>
<dbReference type="AlphaFoldDB" id="A0A4U0U5B4"/>
<evidence type="ECO:0000313" key="2">
    <source>
        <dbReference type="EMBL" id="TKA29606.1"/>
    </source>
</evidence>
<name>A0A4U0U5B4_9PEZI</name>
<accession>A0A4U0U5B4</accession>
<organism evidence="2 3">
    <name type="scientific">Salinomyces thailandicus</name>
    <dbReference type="NCBI Taxonomy" id="706561"/>
    <lineage>
        <taxon>Eukaryota</taxon>
        <taxon>Fungi</taxon>
        <taxon>Dikarya</taxon>
        <taxon>Ascomycota</taxon>
        <taxon>Pezizomycotina</taxon>
        <taxon>Dothideomycetes</taxon>
        <taxon>Dothideomycetidae</taxon>
        <taxon>Mycosphaerellales</taxon>
        <taxon>Teratosphaeriaceae</taxon>
        <taxon>Salinomyces</taxon>
    </lineage>
</organism>
<comment type="caution">
    <text evidence="2">The sequence shown here is derived from an EMBL/GenBank/DDBJ whole genome shotgun (WGS) entry which is preliminary data.</text>
</comment>
<keyword evidence="3" id="KW-1185">Reference proteome</keyword>
<evidence type="ECO:0000256" key="1">
    <source>
        <dbReference type="SAM" id="MobiDB-lite"/>
    </source>
</evidence>
<protein>
    <submittedName>
        <fullName evidence="2">Uncharacterized protein</fullName>
    </submittedName>
</protein>